<evidence type="ECO:0000313" key="2">
    <source>
        <dbReference type="EMBL" id="CAB3247670.1"/>
    </source>
</evidence>
<comment type="caution">
    <text evidence="2">The sequence shown here is derived from an EMBL/GenBank/DDBJ whole genome shotgun (WGS) entry which is preliminary data.</text>
</comment>
<proteinExistence type="predicted"/>
<organism evidence="2 4">
    <name type="scientific">Arctia plantaginis</name>
    <name type="common">Wood tiger moth</name>
    <name type="synonym">Phalaena plantaginis</name>
    <dbReference type="NCBI Taxonomy" id="874455"/>
    <lineage>
        <taxon>Eukaryota</taxon>
        <taxon>Metazoa</taxon>
        <taxon>Ecdysozoa</taxon>
        <taxon>Arthropoda</taxon>
        <taxon>Hexapoda</taxon>
        <taxon>Insecta</taxon>
        <taxon>Pterygota</taxon>
        <taxon>Neoptera</taxon>
        <taxon>Endopterygota</taxon>
        <taxon>Lepidoptera</taxon>
        <taxon>Glossata</taxon>
        <taxon>Ditrysia</taxon>
        <taxon>Noctuoidea</taxon>
        <taxon>Erebidae</taxon>
        <taxon>Arctiinae</taxon>
        <taxon>Arctia</taxon>
    </lineage>
</organism>
<reference evidence="3 4" key="1">
    <citation type="submission" date="2020-04" db="EMBL/GenBank/DDBJ databases">
        <authorList>
            <person name="Wallbank WR R."/>
            <person name="Pardo Diaz C."/>
            <person name="Kozak K."/>
            <person name="Martin S."/>
            <person name="Jiggins C."/>
            <person name="Moest M."/>
            <person name="Warren A I."/>
            <person name="Byers J.R.P. K."/>
            <person name="Montejo-Kovacevich G."/>
            <person name="Yen C E."/>
        </authorList>
    </citation>
    <scope>NUCLEOTIDE SEQUENCE [LARGE SCALE GENOMIC DNA]</scope>
</reference>
<sequence>MKSNDKLTYHRPLTCFCNGFICNCFDVKTHQFETVFTEKPTDPSTPANTDLSCCDDLFSVKDLLLDENVALNEDIECVSIDENFSSQVIDMEQHIEDNLATKITVVN</sequence>
<protein>
    <submittedName>
        <fullName evidence="2">Uncharacterized protein</fullName>
    </submittedName>
</protein>
<evidence type="ECO:0000313" key="4">
    <source>
        <dbReference type="Proteomes" id="UP000494256"/>
    </source>
</evidence>
<evidence type="ECO:0000313" key="1">
    <source>
        <dbReference type="EMBL" id="CAB3223577.1"/>
    </source>
</evidence>
<dbReference type="EMBL" id="CADEBC010000135">
    <property type="protein sequence ID" value="CAB3223577.1"/>
    <property type="molecule type" value="Genomic_DNA"/>
</dbReference>
<name>A0A8S1ARU1_ARCPL</name>
<accession>A0A8S1ARU1</accession>
<dbReference type="Proteomes" id="UP000494256">
    <property type="component" value="Unassembled WGS sequence"/>
</dbReference>
<dbReference type="AlphaFoldDB" id="A0A8S1ARU1"/>
<dbReference type="EMBL" id="CADEBD010000337">
    <property type="protein sequence ID" value="CAB3247670.1"/>
    <property type="molecule type" value="Genomic_DNA"/>
</dbReference>
<dbReference type="Proteomes" id="UP000494106">
    <property type="component" value="Unassembled WGS sequence"/>
</dbReference>
<evidence type="ECO:0000313" key="3">
    <source>
        <dbReference type="Proteomes" id="UP000494106"/>
    </source>
</evidence>
<keyword evidence="3" id="KW-1185">Reference proteome</keyword>
<gene>
    <name evidence="2" type="ORF">APLA_LOCUS12067</name>
    <name evidence="1" type="ORF">APLA_LOCUS1717</name>
</gene>